<evidence type="ECO:0000256" key="7">
    <source>
        <dbReference type="ARBA" id="ARBA00023004"/>
    </source>
</evidence>
<keyword evidence="4" id="KW-0479">Metal-binding</keyword>
<reference evidence="11 12" key="1">
    <citation type="submission" date="2019-01" db="EMBL/GenBank/DDBJ databases">
        <title>Weissella sp. nov., a novel lactic acid bacterium isolated from animal feces.</title>
        <authorList>
            <person name="Wang L.-T."/>
        </authorList>
    </citation>
    <scope>NUCLEOTIDE SEQUENCE [LARGE SCALE GENOMIC DNA]</scope>
    <source>
        <strain evidence="11 12">8H-2</strain>
    </source>
</reference>
<evidence type="ECO:0000256" key="1">
    <source>
        <dbReference type="ARBA" id="ARBA00001974"/>
    </source>
</evidence>
<dbReference type="Pfam" id="PF00175">
    <property type="entry name" value="NAD_binding_1"/>
    <property type="match status" value="1"/>
</dbReference>
<dbReference type="InterPro" id="IPR017938">
    <property type="entry name" value="Riboflavin_synthase-like_b-brl"/>
</dbReference>
<keyword evidence="6" id="KW-0560">Oxidoreductase</keyword>
<sequence length="432" mass="49680">MLKTHRYWLGLFWLVTILVLPLPLIQTMTDNLATIYSSESLAINLGIIAYVWMLFELLIATRPAWIERVIGLPEMYFVHGIIGIAAIVLAYVHKIMSSSNGWVAWFGNIALDILIAVAIYSIFFLGGWLTDRVRWAKLLKDRLEKVFRHEVSVWLHRLNVVATGFVFIHVILINYISSILPFMILFYLYTLIAFGSYFWTKYRNVFRGIHGRVVLNETLSSTTQKISIELRRSHKLKYQSGDYIFISLPKRSGMHEPHPFSILNVANQSGLIELMIRKDGDWTSKVPTLKIGETVKIIGLAGTLRNMVENESAGKPLVLLAGGSGIPPMMSLATEYLHQGRQIYLLWTVHHESDLVFRDELAQLKLECPESFTYQTQVGRFTVRELERLLVNVDNNKYYLLSGPNVMMISNRRELRQLGVAKENIYFEKFSF</sequence>
<dbReference type="Pfam" id="PF08022">
    <property type="entry name" value="FAD_binding_8"/>
    <property type="match status" value="1"/>
</dbReference>
<dbReference type="GO" id="GO:0016491">
    <property type="term" value="F:oxidoreductase activity"/>
    <property type="evidence" value="ECO:0007669"/>
    <property type="project" value="UniProtKB-KW"/>
</dbReference>
<keyword evidence="2" id="KW-0285">Flavoprotein</keyword>
<dbReference type="CDD" id="cd00322">
    <property type="entry name" value="FNR_like"/>
    <property type="match status" value="1"/>
</dbReference>
<keyword evidence="3" id="KW-0001">2Fe-2S</keyword>
<dbReference type="InterPro" id="IPR001433">
    <property type="entry name" value="OxRdtase_FAD/NAD-bd"/>
</dbReference>
<dbReference type="Gene3D" id="2.40.30.10">
    <property type="entry name" value="Translation factors"/>
    <property type="match status" value="1"/>
</dbReference>
<evidence type="ECO:0000313" key="12">
    <source>
        <dbReference type="Proteomes" id="UP000371977"/>
    </source>
</evidence>
<dbReference type="InterPro" id="IPR050415">
    <property type="entry name" value="MRET"/>
</dbReference>
<comment type="caution">
    <text evidence="11">The sequence shown here is derived from an EMBL/GenBank/DDBJ whole genome shotgun (WGS) entry which is preliminary data.</text>
</comment>
<keyword evidence="8" id="KW-0411">Iron-sulfur</keyword>
<evidence type="ECO:0000313" key="11">
    <source>
        <dbReference type="EMBL" id="TYC48776.1"/>
    </source>
</evidence>
<feature type="domain" description="FAD-binding FR-type" evidence="10">
    <location>
        <begin position="206"/>
        <end position="307"/>
    </location>
</feature>
<evidence type="ECO:0000256" key="5">
    <source>
        <dbReference type="ARBA" id="ARBA00022827"/>
    </source>
</evidence>
<dbReference type="GO" id="GO:0051537">
    <property type="term" value="F:2 iron, 2 sulfur cluster binding"/>
    <property type="evidence" value="ECO:0007669"/>
    <property type="project" value="UniProtKB-KW"/>
</dbReference>
<keyword evidence="9" id="KW-0472">Membrane</keyword>
<dbReference type="RefSeq" id="WP_148623014.1">
    <property type="nucleotide sequence ID" value="NZ_SDGZ01000016.1"/>
</dbReference>
<dbReference type="InterPro" id="IPR039261">
    <property type="entry name" value="FNR_nucleotide-bd"/>
</dbReference>
<evidence type="ECO:0000256" key="3">
    <source>
        <dbReference type="ARBA" id="ARBA00022714"/>
    </source>
</evidence>
<evidence type="ECO:0000256" key="9">
    <source>
        <dbReference type="SAM" id="Phobius"/>
    </source>
</evidence>
<dbReference type="InterPro" id="IPR017927">
    <property type="entry name" value="FAD-bd_FR_type"/>
</dbReference>
<feature type="transmembrane region" description="Helical" evidence="9">
    <location>
        <begin position="105"/>
        <end position="130"/>
    </location>
</feature>
<comment type="cofactor">
    <cofactor evidence="1">
        <name>FAD</name>
        <dbReference type="ChEBI" id="CHEBI:57692"/>
    </cofactor>
</comment>
<dbReference type="GO" id="GO:0046872">
    <property type="term" value="F:metal ion binding"/>
    <property type="evidence" value="ECO:0007669"/>
    <property type="project" value="UniProtKB-KW"/>
</dbReference>
<keyword evidence="5" id="KW-0274">FAD</keyword>
<gene>
    <name evidence="11" type="ORF">ESZ50_07820</name>
</gene>
<evidence type="ECO:0000256" key="6">
    <source>
        <dbReference type="ARBA" id="ARBA00023002"/>
    </source>
</evidence>
<accession>A0A6C2C5I8</accession>
<dbReference type="SUPFAM" id="SSF63380">
    <property type="entry name" value="Riboflavin synthase domain-like"/>
    <property type="match status" value="1"/>
</dbReference>
<feature type="transmembrane region" description="Helical" evidence="9">
    <location>
        <begin position="179"/>
        <end position="199"/>
    </location>
</feature>
<dbReference type="PANTHER" id="PTHR47354">
    <property type="entry name" value="NADH OXIDOREDUCTASE HCR"/>
    <property type="match status" value="1"/>
</dbReference>
<feature type="transmembrane region" description="Helical" evidence="9">
    <location>
        <begin position="72"/>
        <end position="93"/>
    </location>
</feature>
<name>A0A6C2C5I8_9LACO</name>
<feature type="transmembrane region" description="Helical" evidence="9">
    <location>
        <begin position="151"/>
        <end position="173"/>
    </location>
</feature>
<dbReference type="GO" id="GO:0050660">
    <property type="term" value="F:flavin adenine dinucleotide binding"/>
    <property type="evidence" value="ECO:0007669"/>
    <property type="project" value="TreeGrafter"/>
</dbReference>
<dbReference type="PANTHER" id="PTHR47354:SF8">
    <property type="entry name" value="1,2-PHENYLACETYL-COA EPOXIDASE, SUBUNIT E"/>
    <property type="match status" value="1"/>
</dbReference>
<evidence type="ECO:0000256" key="4">
    <source>
        <dbReference type="ARBA" id="ARBA00022723"/>
    </source>
</evidence>
<dbReference type="OrthoDB" id="573132at2"/>
<dbReference type="PROSITE" id="PS51384">
    <property type="entry name" value="FAD_FR"/>
    <property type="match status" value="1"/>
</dbReference>
<keyword evidence="12" id="KW-1185">Reference proteome</keyword>
<dbReference type="InterPro" id="IPR013112">
    <property type="entry name" value="FAD-bd_8"/>
</dbReference>
<keyword evidence="9" id="KW-1133">Transmembrane helix</keyword>
<evidence type="ECO:0000256" key="2">
    <source>
        <dbReference type="ARBA" id="ARBA00022630"/>
    </source>
</evidence>
<protein>
    <submittedName>
        <fullName evidence="11">FAD-dependent oxidoreductase</fullName>
    </submittedName>
</protein>
<dbReference type="Proteomes" id="UP000371977">
    <property type="component" value="Unassembled WGS sequence"/>
</dbReference>
<evidence type="ECO:0000259" key="10">
    <source>
        <dbReference type="PROSITE" id="PS51384"/>
    </source>
</evidence>
<dbReference type="PRINTS" id="PR00410">
    <property type="entry name" value="PHEHYDRXLASE"/>
</dbReference>
<keyword evidence="7" id="KW-0408">Iron</keyword>
<feature type="transmembrane region" description="Helical" evidence="9">
    <location>
        <begin position="7"/>
        <end position="29"/>
    </location>
</feature>
<dbReference type="AlphaFoldDB" id="A0A6C2C5I8"/>
<dbReference type="EMBL" id="SDGZ01000016">
    <property type="protein sequence ID" value="TYC48776.1"/>
    <property type="molecule type" value="Genomic_DNA"/>
</dbReference>
<dbReference type="Gene3D" id="3.40.50.80">
    <property type="entry name" value="Nucleotide-binding domain of ferredoxin-NADP reductase (FNR) module"/>
    <property type="match status" value="1"/>
</dbReference>
<proteinExistence type="predicted"/>
<dbReference type="SUPFAM" id="SSF52343">
    <property type="entry name" value="Ferredoxin reductase-like, C-terminal NADP-linked domain"/>
    <property type="match status" value="1"/>
</dbReference>
<organism evidence="11 12">
    <name type="scientific">Weissella muntiaci</name>
    <dbReference type="NCBI Taxonomy" id="2508881"/>
    <lineage>
        <taxon>Bacteria</taxon>
        <taxon>Bacillati</taxon>
        <taxon>Bacillota</taxon>
        <taxon>Bacilli</taxon>
        <taxon>Lactobacillales</taxon>
        <taxon>Lactobacillaceae</taxon>
        <taxon>Weissella</taxon>
    </lineage>
</organism>
<keyword evidence="9" id="KW-0812">Transmembrane</keyword>
<evidence type="ECO:0000256" key="8">
    <source>
        <dbReference type="ARBA" id="ARBA00023014"/>
    </source>
</evidence>
<feature type="transmembrane region" description="Helical" evidence="9">
    <location>
        <begin position="41"/>
        <end position="60"/>
    </location>
</feature>